<dbReference type="Proteomes" id="UP000179129">
    <property type="component" value="Unassembled WGS sequence"/>
</dbReference>
<dbReference type="Gene3D" id="3.90.950.10">
    <property type="match status" value="1"/>
</dbReference>
<comment type="function">
    <text evidence="3">Nucleoside triphosphate pyrophosphatase that hydrolyzes dTTP and UTP. May have a dual role in cell division arrest and in preventing the incorporation of modified nucleotides into cellular nucleic acids.</text>
</comment>
<feature type="site" description="Important for substrate specificity" evidence="3">
    <location>
        <position position="162"/>
    </location>
</feature>
<reference evidence="4 5" key="1">
    <citation type="journal article" date="2016" name="Nat. Commun.">
        <title>Thousands of microbial genomes shed light on interconnected biogeochemical processes in an aquifer system.</title>
        <authorList>
            <person name="Anantharaman K."/>
            <person name="Brown C.T."/>
            <person name="Hug L.A."/>
            <person name="Sharon I."/>
            <person name="Castelle C.J."/>
            <person name="Probst A.J."/>
            <person name="Thomas B.C."/>
            <person name="Singh A."/>
            <person name="Wilkins M.J."/>
            <person name="Karaoz U."/>
            <person name="Brodie E.L."/>
            <person name="Williams K.H."/>
            <person name="Hubbard S.S."/>
            <person name="Banfield J.F."/>
        </authorList>
    </citation>
    <scope>NUCLEOTIDE SEQUENCE [LARGE SCALE GENOMIC DNA]</scope>
</reference>
<comment type="similarity">
    <text evidence="3">Belongs to the Maf family. YhdE subfamily.</text>
</comment>
<feature type="site" description="Important for substrate specificity" evidence="3">
    <location>
        <position position="20"/>
    </location>
</feature>
<dbReference type="PIRSF" id="PIRSF006305">
    <property type="entry name" value="Maf"/>
    <property type="match status" value="1"/>
</dbReference>
<name>A0A1F5Z0G6_9BACT</name>
<gene>
    <name evidence="4" type="ORF">A3F83_05115</name>
</gene>
<dbReference type="GO" id="GO:0005737">
    <property type="term" value="C:cytoplasm"/>
    <property type="evidence" value="ECO:0007669"/>
    <property type="project" value="UniProtKB-SubCell"/>
</dbReference>
<keyword evidence="3" id="KW-0963">Cytoplasm</keyword>
<comment type="caution">
    <text evidence="4">The sequence shown here is derived from an EMBL/GenBank/DDBJ whole genome shotgun (WGS) entry which is preliminary data.</text>
</comment>
<proteinExistence type="inferred from homology"/>
<dbReference type="CDD" id="cd00555">
    <property type="entry name" value="Maf"/>
    <property type="match status" value="1"/>
</dbReference>
<dbReference type="STRING" id="1817867.A3F83_05115"/>
<accession>A0A1F5Z0G6</accession>
<dbReference type="SUPFAM" id="SSF52972">
    <property type="entry name" value="ITPase-like"/>
    <property type="match status" value="1"/>
</dbReference>
<comment type="catalytic activity">
    <reaction evidence="3">
        <text>UTP + H2O = UMP + diphosphate + H(+)</text>
        <dbReference type="Rhea" id="RHEA:29395"/>
        <dbReference type="ChEBI" id="CHEBI:15377"/>
        <dbReference type="ChEBI" id="CHEBI:15378"/>
        <dbReference type="ChEBI" id="CHEBI:33019"/>
        <dbReference type="ChEBI" id="CHEBI:46398"/>
        <dbReference type="ChEBI" id="CHEBI:57865"/>
        <dbReference type="EC" id="3.6.1.9"/>
    </reaction>
</comment>
<dbReference type="InterPro" id="IPR029001">
    <property type="entry name" value="ITPase-like_fam"/>
</dbReference>
<evidence type="ECO:0000256" key="2">
    <source>
        <dbReference type="ARBA" id="ARBA00022801"/>
    </source>
</evidence>
<sequence>MTEEPGNKTPRFILASASPRRTDLLTRIGVPHEVIPADVDETSGLPEAPGAQVALLAERKARRIAALHPEALVLGADTLVYLEGTILGKPSGIEEACAMVERLAGTWHEVYTGISLAGPEGRPAESSFEVTRVRFRPLVRKQIRLYVSTEEPFDKAGAYGIQGYGATLVESVEGCYFNVMGLPLARLIKMLDSRGYDYPFGPLVRRKESWL</sequence>
<dbReference type="GO" id="GO:0036221">
    <property type="term" value="F:UTP diphosphatase activity"/>
    <property type="evidence" value="ECO:0007669"/>
    <property type="project" value="RHEA"/>
</dbReference>
<comment type="cofactor">
    <cofactor evidence="1 3">
        <name>a divalent metal cation</name>
        <dbReference type="ChEBI" id="CHEBI:60240"/>
    </cofactor>
</comment>
<dbReference type="HAMAP" id="MF_00528">
    <property type="entry name" value="Maf"/>
    <property type="match status" value="1"/>
</dbReference>
<feature type="active site" description="Proton acceptor" evidence="3">
    <location>
        <position position="77"/>
    </location>
</feature>
<evidence type="ECO:0000313" key="5">
    <source>
        <dbReference type="Proteomes" id="UP000179129"/>
    </source>
</evidence>
<evidence type="ECO:0000313" key="4">
    <source>
        <dbReference type="EMBL" id="OGG05948.1"/>
    </source>
</evidence>
<keyword evidence="2 3" id="KW-0378">Hydrolase</keyword>
<dbReference type="AlphaFoldDB" id="A0A1F5Z0G6"/>
<feature type="site" description="Important for substrate specificity" evidence="3">
    <location>
        <position position="78"/>
    </location>
</feature>
<dbReference type="EC" id="3.6.1.9" evidence="3"/>
<organism evidence="4 5">
    <name type="scientific">Candidatus Glassbacteria bacterium RIFCSPLOWO2_12_FULL_58_11</name>
    <dbReference type="NCBI Taxonomy" id="1817867"/>
    <lineage>
        <taxon>Bacteria</taxon>
        <taxon>Candidatus Glassiibacteriota</taxon>
    </lineage>
</organism>
<dbReference type="PANTHER" id="PTHR43213">
    <property type="entry name" value="BIFUNCTIONAL DTTP/UTP PYROPHOSPHATASE/METHYLTRANSFERASE PROTEIN-RELATED"/>
    <property type="match status" value="1"/>
</dbReference>
<dbReference type="GO" id="GO:0009117">
    <property type="term" value="P:nucleotide metabolic process"/>
    <property type="evidence" value="ECO:0007669"/>
    <property type="project" value="UniProtKB-KW"/>
</dbReference>
<comment type="subcellular location">
    <subcellularLocation>
        <location evidence="3">Cytoplasm</location>
    </subcellularLocation>
</comment>
<dbReference type="NCBIfam" id="TIGR00172">
    <property type="entry name" value="maf"/>
    <property type="match status" value="1"/>
</dbReference>
<comment type="catalytic activity">
    <reaction evidence="3">
        <text>dTTP + H2O = dTMP + diphosphate + H(+)</text>
        <dbReference type="Rhea" id="RHEA:28534"/>
        <dbReference type="ChEBI" id="CHEBI:15377"/>
        <dbReference type="ChEBI" id="CHEBI:15378"/>
        <dbReference type="ChEBI" id="CHEBI:33019"/>
        <dbReference type="ChEBI" id="CHEBI:37568"/>
        <dbReference type="ChEBI" id="CHEBI:63528"/>
        <dbReference type="EC" id="3.6.1.9"/>
    </reaction>
</comment>
<evidence type="ECO:0000256" key="3">
    <source>
        <dbReference type="HAMAP-Rule" id="MF_00528"/>
    </source>
</evidence>
<protein>
    <recommendedName>
        <fullName evidence="3">dTTP/UTP pyrophosphatase</fullName>
        <shortName evidence="3">dTTPase/UTPase</shortName>
        <ecNumber evidence="3">3.6.1.9</ecNumber>
    </recommendedName>
    <alternativeName>
        <fullName evidence="3">Nucleoside triphosphate pyrophosphatase</fullName>
    </alternativeName>
    <alternativeName>
        <fullName evidence="3">Nucleotide pyrophosphatase</fullName>
        <shortName evidence="3">Nucleotide PPase</shortName>
    </alternativeName>
</protein>
<comment type="caution">
    <text evidence="3">Lacks conserved residue(s) required for the propagation of feature annotation.</text>
</comment>
<dbReference type="EMBL" id="MFIX01000034">
    <property type="protein sequence ID" value="OGG05948.1"/>
    <property type="molecule type" value="Genomic_DNA"/>
</dbReference>
<keyword evidence="3" id="KW-0546">Nucleotide metabolism</keyword>
<dbReference type="PANTHER" id="PTHR43213:SF5">
    <property type="entry name" value="BIFUNCTIONAL DTTP_UTP PYROPHOSPHATASE_METHYLTRANSFERASE PROTEIN-RELATED"/>
    <property type="match status" value="1"/>
</dbReference>
<dbReference type="GO" id="GO:0036218">
    <property type="term" value="F:dTTP diphosphatase activity"/>
    <property type="evidence" value="ECO:0007669"/>
    <property type="project" value="RHEA"/>
</dbReference>
<dbReference type="Pfam" id="PF02545">
    <property type="entry name" value="Maf"/>
    <property type="match status" value="1"/>
</dbReference>
<dbReference type="InterPro" id="IPR003697">
    <property type="entry name" value="Maf-like"/>
</dbReference>
<evidence type="ECO:0000256" key="1">
    <source>
        <dbReference type="ARBA" id="ARBA00001968"/>
    </source>
</evidence>